<accession>A0A6A5W0Z6</accession>
<evidence type="ECO:0000313" key="2">
    <source>
        <dbReference type="EMBL" id="KAF1995370.1"/>
    </source>
</evidence>
<dbReference type="AlphaFoldDB" id="A0A6A5W0Z6"/>
<evidence type="ECO:0008006" key="4">
    <source>
        <dbReference type="Google" id="ProtNLM"/>
    </source>
</evidence>
<name>A0A6A5W0Z6_9PLEO</name>
<keyword evidence="3" id="KW-1185">Reference proteome</keyword>
<organism evidence="2 3">
    <name type="scientific">Amniculicola lignicola CBS 123094</name>
    <dbReference type="NCBI Taxonomy" id="1392246"/>
    <lineage>
        <taxon>Eukaryota</taxon>
        <taxon>Fungi</taxon>
        <taxon>Dikarya</taxon>
        <taxon>Ascomycota</taxon>
        <taxon>Pezizomycotina</taxon>
        <taxon>Dothideomycetes</taxon>
        <taxon>Pleosporomycetidae</taxon>
        <taxon>Pleosporales</taxon>
        <taxon>Amniculicolaceae</taxon>
        <taxon>Amniculicola</taxon>
    </lineage>
</organism>
<feature type="chain" id="PRO_5025364129" description="Ecp2 effector protein domain-containing protein" evidence="1">
    <location>
        <begin position="22"/>
        <end position="171"/>
    </location>
</feature>
<keyword evidence="1" id="KW-0732">Signal</keyword>
<reference evidence="2" key="1">
    <citation type="journal article" date="2020" name="Stud. Mycol.">
        <title>101 Dothideomycetes genomes: a test case for predicting lifestyles and emergence of pathogens.</title>
        <authorList>
            <person name="Haridas S."/>
            <person name="Albert R."/>
            <person name="Binder M."/>
            <person name="Bloem J."/>
            <person name="Labutti K."/>
            <person name="Salamov A."/>
            <person name="Andreopoulos B."/>
            <person name="Baker S."/>
            <person name="Barry K."/>
            <person name="Bills G."/>
            <person name="Bluhm B."/>
            <person name="Cannon C."/>
            <person name="Castanera R."/>
            <person name="Culley D."/>
            <person name="Daum C."/>
            <person name="Ezra D."/>
            <person name="Gonzalez J."/>
            <person name="Henrissat B."/>
            <person name="Kuo A."/>
            <person name="Liang C."/>
            <person name="Lipzen A."/>
            <person name="Lutzoni F."/>
            <person name="Magnuson J."/>
            <person name="Mondo S."/>
            <person name="Nolan M."/>
            <person name="Ohm R."/>
            <person name="Pangilinan J."/>
            <person name="Park H.-J."/>
            <person name="Ramirez L."/>
            <person name="Alfaro M."/>
            <person name="Sun H."/>
            <person name="Tritt A."/>
            <person name="Yoshinaga Y."/>
            <person name="Zwiers L.-H."/>
            <person name="Turgeon B."/>
            <person name="Goodwin S."/>
            <person name="Spatafora J."/>
            <person name="Crous P."/>
            <person name="Grigoriev I."/>
        </authorList>
    </citation>
    <scope>NUCLEOTIDE SEQUENCE</scope>
    <source>
        <strain evidence="2">CBS 123094</strain>
    </source>
</reference>
<dbReference type="EMBL" id="ML977640">
    <property type="protein sequence ID" value="KAF1995370.1"/>
    <property type="molecule type" value="Genomic_DNA"/>
</dbReference>
<proteinExistence type="predicted"/>
<evidence type="ECO:0000313" key="3">
    <source>
        <dbReference type="Proteomes" id="UP000799779"/>
    </source>
</evidence>
<dbReference type="Proteomes" id="UP000799779">
    <property type="component" value="Unassembled WGS sequence"/>
</dbReference>
<evidence type="ECO:0000256" key="1">
    <source>
        <dbReference type="SAM" id="SignalP"/>
    </source>
</evidence>
<dbReference type="OrthoDB" id="3797426at2759"/>
<protein>
    <recommendedName>
        <fullName evidence="4">Ecp2 effector protein domain-containing protein</fullName>
    </recommendedName>
</protein>
<sequence length="171" mass="19094">MWTYTITTITALALLTPSALAIPTNITLTPRYSTPVTKGSCKTLSLPLENEYNTGVSSFCSTYFSTPQIVTSSQFIVSTVILTAYDKQLLNWVYKVSVDCPGENCFENPQQVDYKACKDSLEDLLSEGQLGEEYCVVDGTEDVLFRGGKREGAKDRFRNKVVFESRRRKGD</sequence>
<gene>
    <name evidence="2" type="ORF">P154DRAFT_538854</name>
</gene>
<feature type="signal peptide" evidence="1">
    <location>
        <begin position="1"/>
        <end position="21"/>
    </location>
</feature>